<name>A0A6J7ITW7_9ZZZZ</name>
<keyword evidence="6" id="KW-1133">Transmembrane helix</keyword>
<keyword evidence="4" id="KW-0812">Transmembrane</keyword>
<protein>
    <submittedName>
        <fullName evidence="10">Unannotated protein</fullName>
    </submittedName>
</protein>
<organism evidence="10">
    <name type="scientific">freshwater metagenome</name>
    <dbReference type="NCBI Taxonomy" id="449393"/>
    <lineage>
        <taxon>unclassified sequences</taxon>
        <taxon>metagenomes</taxon>
        <taxon>ecological metagenomes</taxon>
    </lineage>
</organism>
<evidence type="ECO:0000256" key="9">
    <source>
        <dbReference type="SAM" id="MobiDB-lite"/>
    </source>
</evidence>
<evidence type="ECO:0000256" key="7">
    <source>
        <dbReference type="ARBA" id="ARBA00023010"/>
    </source>
</evidence>
<sequence>MFDIGIGEIIVLAILGLVVFGPERLPKAAADAGRLVRQLRGMASGARKDLADSAGVDLSDAKDALRDIADLHPRRIVSSLMNDEPEPKPKRTQTPKGDGPAPFDPDAT</sequence>
<reference evidence="10" key="1">
    <citation type="submission" date="2020-05" db="EMBL/GenBank/DDBJ databases">
        <authorList>
            <person name="Chiriac C."/>
            <person name="Salcher M."/>
            <person name="Ghai R."/>
            <person name="Kavagutti S V."/>
        </authorList>
    </citation>
    <scope>NUCLEOTIDE SEQUENCE</scope>
</reference>
<proteinExistence type="predicted"/>
<evidence type="ECO:0000256" key="2">
    <source>
        <dbReference type="ARBA" id="ARBA00022448"/>
    </source>
</evidence>
<dbReference type="Pfam" id="PF02416">
    <property type="entry name" value="TatA_B_E"/>
    <property type="match status" value="1"/>
</dbReference>
<comment type="subcellular location">
    <subcellularLocation>
        <location evidence="1">Membrane</location>
        <topology evidence="1">Single-pass membrane protein</topology>
    </subcellularLocation>
</comment>
<dbReference type="InterPro" id="IPR018448">
    <property type="entry name" value="TatB"/>
</dbReference>
<evidence type="ECO:0000256" key="8">
    <source>
        <dbReference type="ARBA" id="ARBA00023136"/>
    </source>
</evidence>
<dbReference type="GO" id="GO:0008320">
    <property type="term" value="F:protein transmembrane transporter activity"/>
    <property type="evidence" value="ECO:0007669"/>
    <property type="project" value="InterPro"/>
</dbReference>
<keyword evidence="5" id="KW-0653">Protein transport</keyword>
<keyword evidence="2" id="KW-0813">Transport</keyword>
<evidence type="ECO:0000256" key="3">
    <source>
        <dbReference type="ARBA" id="ARBA00022475"/>
    </source>
</evidence>
<evidence type="ECO:0000256" key="4">
    <source>
        <dbReference type="ARBA" id="ARBA00022692"/>
    </source>
</evidence>
<dbReference type="NCBIfam" id="TIGR01410">
    <property type="entry name" value="tatB"/>
    <property type="match status" value="1"/>
</dbReference>
<accession>A0A6J7ITW7</accession>
<dbReference type="PRINTS" id="PR01506">
    <property type="entry name" value="TATBPROTEIN"/>
</dbReference>
<gene>
    <name evidence="10" type="ORF">UFOPK3610_02068</name>
</gene>
<dbReference type="GO" id="GO:0043953">
    <property type="term" value="P:protein transport by the Tat complex"/>
    <property type="evidence" value="ECO:0007669"/>
    <property type="project" value="InterPro"/>
</dbReference>
<feature type="region of interest" description="Disordered" evidence="9">
    <location>
        <begin position="76"/>
        <end position="108"/>
    </location>
</feature>
<keyword evidence="7" id="KW-0811">Translocation</keyword>
<dbReference type="AlphaFoldDB" id="A0A6J7ITW7"/>
<evidence type="ECO:0000313" key="10">
    <source>
        <dbReference type="EMBL" id="CAB4933607.1"/>
    </source>
</evidence>
<dbReference type="InterPro" id="IPR003369">
    <property type="entry name" value="TatA/B/E"/>
</dbReference>
<dbReference type="EMBL" id="CAFBMR010000169">
    <property type="protein sequence ID" value="CAB4933607.1"/>
    <property type="molecule type" value="Genomic_DNA"/>
</dbReference>
<evidence type="ECO:0000256" key="5">
    <source>
        <dbReference type="ARBA" id="ARBA00022927"/>
    </source>
</evidence>
<evidence type="ECO:0000256" key="1">
    <source>
        <dbReference type="ARBA" id="ARBA00004167"/>
    </source>
</evidence>
<evidence type="ECO:0000256" key="6">
    <source>
        <dbReference type="ARBA" id="ARBA00022989"/>
    </source>
</evidence>
<keyword evidence="8" id="KW-0472">Membrane</keyword>
<keyword evidence="3" id="KW-1003">Cell membrane</keyword>
<dbReference type="GO" id="GO:0016020">
    <property type="term" value="C:membrane"/>
    <property type="evidence" value="ECO:0007669"/>
    <property type="project" value="InterPro"/>
</dbReference>
<dbReference type="Gene3D" id="1.20.5.3310">
    <property type="match status" value="1"/>
</dbReference>